<dbReference type="EMBL" id="JAXCGZ010022954">
    <property type="protein sequence ID" value="KAK7020240.1"/>
    <property type="molecule type" value="Genomic_DNA"/>
</dbReference>
<keyword evidence="2" id="KW-1185">Reference proteome</keyword>
<dbReference type="SMART" id="SM00150">
    <property type="entry name" value="SPEC"/>
    <property type="match status" value="2"/>
</dbReference>
<sequence>MTFWQENYGFVKDVYDFRLQKYQEWMDNLEAIVSKVMAPNVQYTYKEFKNIQDSLTSLCRDLEKEGMKEWLDMMLEKVATRVSGEGETAASSKDKEFKAAEKKKLQTLIDRHDTLLKPTQETQAKVEIYARCYAYGDDIAPCLKTLEEMRHLSVKEIHPHNMNMVEEQIDKADKVIATVEGQRDTYEDLLRRGKKLLQNPNKAPFLTDLIEKMEKTWTEANEQSQARKTMLVNSAKDWEKYDEMRNAINDPCEKLESELKRYRKFFDPVMGAKKLGQRKEVWEQQKQLADDMFETTKRCYGTIIVLAGADKKDFLDKEVAEVEEKRNIIGKCKAKLDKLFEYNDNLTKAVNHAKELQDWASPSNAHLKEITTDPDMSPEDRVKEILILQEQAKEKLPQVEPLNKDYKGLIGEDDLEKSETAKKTMAEWNETKDYVIGLCGDIEKEAGSISQDQRFYADYLCGVKDFKPWMGEAEGEAKKVLPKPGSLADALALLDNTKGFNSLCGEKKKMLDDAGKARSAMEKPSASENECETLGARWDAVKKIADERVAKVEALVNTWQELDKTTNDLAAKMGEVPKQEEPNLEEIEKVYTQMKELYAQKKELLTAV</sequence>
<dbReference type="Gene3D" id="1.20.58.60">
    <property type="match status" value="2"/>
</dbReference>
<evidence type="ECO:0000313" key="2">
    <source>
        <dbReference type="Proteomes" id="UP001381693"/>
    </source>
</evidence>
<gene>
    <name evidence="1" type="ORF">SK128_027531</name>
</gene>
<dbReference type="InterPro" id="IPR018159">
    <property type="entry name" value="Spectrin/alpha-actinin"/>
</dbReference>
<organism evidence="1 2">
    <name type="scientific">Halocaridina rubra</name>
    <name type="common">Hawaiian red shrimp</name>
    <dbReference type="NCBI Taxonomy" id="373956"/>
    <lineage>
        <taxon>Eukaryota</taxon>
        <taxon>Metazoa</taxon>
        <taxon>Ecdysozoa</taxon>
        <taxon>Arthropoda</taxon>
        <taxon>Crustacea</taxon>
        <taxon>Multicrustacea</taxon>
        <taxon>Malacostraca</taxon>
        <taxon>Eumalacostraca</taxon>
        <taxon>Eucarida</taxon>
        <taxon>Decapoda</taxon>
        <taxon>Pleocyemata</taxon>
        <taxon>Caridea</taxon>
        <taxon>Atyoidea</taxon>
        <taxon>Atyidae</taxon>
        <taxon>Halocaridina</taxon>
    </lineage>
</organism>
<proteinExistence type="predicted"/>
<name>A0AAN8WJG6_HALRR</name>
<comment type="caution">
    <text evidence="1">The sequence shown here is derived from an EMBL/GenBank/DDBJ whole genome shotgun (WGS) entry which is preliminary data.</text>
</comment>
<reference evidence="1 2" key="1">
    <citation type="submission" date="2023-11" db="EMBL/GenBank/DDBJ databases">
        <title>Halocaridina rubra genome assembly.</title>
        <authorList>
            <person name="Smith C."/>
        </authorList>
    </citation>
    <scope>NUCLEOTIDE SEQUENCE [LARGE SCALE GENOMIC DNA]</scope>
    <source>
        <strain evidence="1">EP-1</strain>
        <tissue evidence="1">Whole</tissue>
    </source>
</reference>
<evidence type="ECO:0000313" key="1">
    <source>
        <dbReference type="EMBL" id="KAK7020240.1"/>
    </source>
</evidence>
<dbReference type="AlphaFoldDB" id="A0AAN8WJG6"/>
<accession>A0AAN8WJG6</accession>
<dbReference type="Proteomes" id="UP001381693">
    <property type="component" value="Unassembled WGS sequence"/>
</dbReference>
<protein>
    <submittedName>
        <fullName evidence="1">Uncharacterized protein</fullName>
    </submittedName>
</protein>
<dbReference type="SUPFAM" id="SSF46966">
    <property type="entry name" value="Spectrin repeat"/>
    <property type="match status" value="2"/>
</dbReference>